<evidence type="ECO:0000256" key="2">
    <source>
        <dbReference type="ARBA" id="ARBA00022525"/>
    </source>
</evidence>
<keyword evidence="2" id="KW-0964">Secreted</keyword>
<dbReference type="OrthoDB" id="5179374at2"/>
<feature type="transmembrane region" description="Helical" evidence="6">
    <location>
        <begin position="327"/>
        <end position="347"/>
    </location>
</feature>
<comment type="caution">
    <text evidence="9">The sequence shown here is derived from an EMBL/GenBank/DDBJ whole genome shotgun (WGS) entry which is preliminary data.</text>
</comment>
<feature type="compositionally biased region" description="Basic and acidic residues" evidence="5">
    <location>
        <begin position="242"/>
        <end position="255"/>
    </location>
</feature>
<dbReference type="STRING" id="285458.BGM19_09715"/>
<dbReference type="RefSeq" id="WP_069929479.1">
    <property type="nucleotide sequence ID" value="NZ_MEHI01000001.1"/>
</dbReference>
<keyword evidence="3 7" id="KW-0732">Signal</keyword>
<protein>
    <submittedName>
        <fullName evidence="9">Chitin-binding protein</fullName>
    </submittedName>
</protein>
<reference evidence="9 10" key="1">
    <citation type="submission" date="2016-08" db="EMBL/GenBank/DDBJ databases">
        <title>Complete genome sequence of Streptomyces agglomeratus strain 6-3-2, a novel anti-MRSA actinomycete isolated from Wuli of Tebit, China.</title>
        <authorList>
            <person name="Chen X."/>
        </authorList>
    </citation>
    <scope>NUCLEOTIDE SEQUENCE [LARGE SCALE GENOMIC DNA]</scope>
    <source>
        <strain evidence="9 10">6-3-2</strain>
    </source>
</reference>
<sequence length="354" mass="36049">MTARLRRTGASIAVLGVAPLALTALSAAPASAHGSMTDPVSRVSACYAEGPESPDSAACKAAVAAGGVQALYDWNAVNIANAAGKHKQLIPDGKLCSAGNDKYRGLDLARADWPSSKLAAGKHTFRYKGTAPHKGSFELYITKDGYDPTKPLKWSDLEPKPFAEVTDPKMENGDYVFDGTVPAKSGRHLVYSVWQRSDSPEAFYTCSDVVFGKDTGGSGTAPAPVASAPSEQDIADGADESSVEHNGHGDSDNKTGAEVTAPAAGQDDAGTGEADQDNAGTDNAGKPAAEEPAANAPEPKSDAAQPVTAAAAGDNLAETGGDSSTTYLAIGGAAALAIGAAAMFGSVRRRAARR</sequence>
<keyword evidence="6" id="KW-1133">Transmembrane helix</keyword>
<proteinExistence type="predicted"/>
<organism evidence="9 10">
    <name type="scientific">Streptomyces agglomeratus</name>
    <dbReference type="NCBI Taxonomy" id="285458"/>
    <lineage>
        <taxon>Bacteria</taxon>
        <taxon>Bacillati</taxon>
        <taxon>Actinomycetota</taxon>
        <taxon>Actinomycetes</taxon>
        <taxon>Kitasatosporales</taxon>
        <taxon>Streptomycetaceae</taxon>
        <taxon>Streptomyces</taxon>
    </lineage>
</organism>
<evidence type="ECO:0000256" key="6">
    <source>
        <dbReference type="SAM" id="Phobius"/>
    </source>
</evidence>
<keyword evidence="4" id="KW-0572">Peptidoglycan-anchor</keyword>
<feature type="region of interest" description="Disordered" evidence="5">
    <location>
        <begin position="218"/>
        <end position="325"/>
    </location>
</feature>
<evidence type="ECO:0000259" key="8">
    <source>
        <dbReference type="PROSITE" id="PS50847"/>
    </source>
</evidence>
<dbReference type="AlphaFoldDB" id="A0A1E5PDP8"/>
<keyword evidence="6" id="KW-0472">Membrane</keyword>
<dbReference type="SUPFAM" id="SSF81296">
    <property type="entry name" value="E set domains"/>
    <property type="match status" value="1"/>
</dbReference>
<name>A0A1E5PDP8_9ACTN</name>
<dbReference type="PANTHER" id="PTHR34823:SF1">
    <property type="entry name" value="CHITIN-BINDING TYPE-4 DOMAIN-CONTAINING PROTEIN"/>
    <property type="match status" value="1"/>
</dbReference>
<feature type="domain" description="Gram-positive cocci surface proteins LPxTG" evidence="8">
    <location>
        <begin position="316"/>
        <end position="354"/>
    </location>
</feature>
<dbReference type="InterPro" id="IPR014756">
    <property type="entry name" value="Ig_E-set"/>
</dbReference>
<accession>A0A1E5PDP8</accession>
<evidence type="ECO:0000256" key="4">
    <source>
        <dbReference type="ARBA" id="ARBA00023088"/>
    </source>
</evidence>
<keyword evidence="6" id="KW-0812">Transmembrane</keyword>
<dbReference type="CDD" id="cd21177">
    <property type="entry name" value="LPMO_AA10"/>
    <property type="match status" value="1"/>
</dbReference>
<dbReference type="Gene3D" id="2.70.50.50">
    <property type="entry name" value="chitin-binding protein cbp21"/>
    <property type="match status" value="1"/>
</dbReference>
<dbReference type="InterPro" id="IPR051024">
    <property type="entry name" value="GlcNAc_Chitin_IntDeg"/>
</dbReference>
<dbReference type="NCBIfam" id="NF041528">
    <property type="entry name" value="strep_LAETG"/>
    <property type="match status" value="1"/>
</dbReference>
<dbReference type="EMBL" id="MEHJ01000001">
    <property type="protein sequence ID" value="OEJ27615.1"/>
    <property type="molecule type" value="Genomic_DNA"/>
</dbReference>
<evidence type="ECO:0000313" key="10">
    <source>
        <dbReference type="Proteomes" id="UP000095759"/>
    </source>
</evidence>
<feature type="signal peptide" evidence="7">
    <location>
        <begin position="1"/>
        <end position="32"/>
    </location>
</feature>
<evidence type="ECO:0000313" key="9">
    <source>
        <dbReference type="EMBL" id="OEJ27615.1"/>
    </source>
</evidence>
<feature type="chain" id="PRO_5039674120" evidence="7">
    <location>
        <begin position="33"/>
        <end position="354"/>
    </location>
</feature>
<evidence type="ECO:0000256" key="1">
    <source>
        <dbReference type="ARBA" id="ARBA00022512"/>
    </source>
</evidence>
<dbReference type="PROSITE" id="PS50847">
    <property type="entry name" value="GRAM_POS_ANCHORING"/>
    <property type="match status" value="1"/>
</dbReference>
<keyword evidence="1" id="KW-0134">Cell wall</keyword>
<dbReference type="InterPro" id="IPR004302">
    <property type="entry name" value="Cellulose/chitin-bd_N"/>
</dbReference>
<dbReference type="Pfam" id="PF03067">
    <property type="entry name" value="LPMO_10"/>
    <property type="match status" value="1"/>
</dbReference>
<dbReference type="Proteomes" id="UP000095759">
    <property type="component" value="Unassembled WGS sequence"/>
</dbReference>
<keyword evidence="10" id="KW-1185">Reference proteome</keyword>
<gene>
    <name evidence="9" type="ORF">AS594_27160</name>
</gene>
<dbReference type="InterPro" id="IPR019931">
    <property type="entry name" value="LPXTG_anchor"/>
</dbReference>
<dbReference type="PANTHER" id="PTHR34823">
    <property type="entry name" value="GLCNAC-BINDING PROTEIN A"/>
    <property type="match status" value="1"/>
</dbReference>
<dbReference type="NCBIfam" id="TIGR01167">
    <property type="entry name" value="LPXTG_anchor"/>
    <property type="match status" value="1"/>
</dbReference>
<evidence type="ECO:0000256" key="3">
    <source>
        <dbReference type="ARBA" id="ARBA00022729"/>
    </source>
</evidence>
<evidence type="ECO:0000256" key="7">
    <source>
        <dbReference type="SAM" id="SignalP"/>
    </source>
</evidence>
<evidence type="ECO:0000256" key="5">
    <source>
        <dbReference type="SAM" id="MobiDB-lite"/>
    </source>
</evidence>